<dbReference type="AlphaFoldDB" id="A0A392RXX7"/>
<keyword evidence="2" id="KW-1185">Reference proteome</keyword>
<proteinExistence type="predicted"/>
<keyword evidence="1" id="KW-0808">Transferase</keyword>
<evidence type="ECO:0000313" key="2">
    <source>
        <dbReference type="Proteomes" id="UP000265520"/>
    </source>
</evidence>
<reference evidence="1 2" key="1">
    <citation type="journal article" date="2018" name="Front. Plant Sci.">
        <title>Red Clover (Trifolium pratense) and Zigzag Clover (T. medium) - A Picture of Genomic Similarities and Differences.</title>
        <authorList>
            <person name="Dluhosova J."/>
            <person name="Istvanek J."/>
            <person name="Nedelnik J."/>
            <person name="Repkova J."/>
        </authorList>
    </citation>
    <scope>NUCLEOTIDE SEQUENCE [LARGE SCALE GENOMIC DNA]</scope>
    <source>
        <strain evidence="2">cv. 10/8</strain>
        <tissue evidence="1">Leaf</tissue>
    </source>
</reference>
<dbReference type="EMBL" id="LXQA010286464">
    <property type="protein sequence ID" value="MCI41002.1"/>
    <property type="molecule type" value="Genomic_DNA"/>
</dbReference>
<comment type="caution">
    <text evidence="1">The sequence shown here is derived from an EMBL/GenBank/DDBJ whole genome shotgun (WGS) entry which is preliminary data.</text>
</comment>
<evidence type="ECO:0000313" key="1">
    <source>
        <dbReference type="EMBL" id="MCI41002.1"/>
    </source>
</evidence>
<name>A0A392RXX7_9FABA</name>
<dbReference type="GO" id="GO:0004674">
    <property type="term" value="F:protein serine/threonine kinase activity"/>
    <property type="evidence" value="ECO:0007669"/>
    <property type="project" value="UniProtKB-KW"/>
</dbReference>
<keyword evidence="1" id="KW-0723">Serine/threonine-protein kinase</keyword>
<feature type="non-terminal residue" evidence="1">
    <location>
        <position position="118"/>
    </location>
</feature>
<protein>
    <submittedName>
        <fullName evidence="1">Serine/threonine protein kinase SRPK1</fullName>
    </submittedName>
</protein>
<organism evidence="1 2">
    <name type="scientific">Trifolium medium</name>
    <dbReference type="NCBI Taxonomy" id="97028"/>
    <lineage>
        <taxon>Eukaryota</taxon>
        <taxon>Viridiplantae</taxon>
        <taxon>Streptophyta</taxon>
        <taxon>Embryophyta</taxon>
        <taxon>Tracheophyta</taxon>
        <taxon>Spermatophyta</taxon>
        <taxon>Magnoliopsida</taxon>
        <taxon>eudicotyledons</taxon>
        <taxon>Gunneridae</taxon>
        <taxon>Pentapetalae</taxon>
        <taxon>rosids</taxon>
        <taxon>fabids</taxon>
        <taxon>Fabales</taxon>
        <taxon>Fabaceae</taxon>
        <taxon>Papilionoideae</taxon>
        <taxon>50 kb inversion clade</taxon>
        <taxon>NPAAA clade</taxon>
        <taxon>Hologalegina</taxon>
        <taxon>IRL clade</taxon>
        <taxon>Trifolieae</taxon>
        <taxon>Trifolium</taxon>
    </lineage>
</organism>
<dbReference type="Proteomes" id="UP000265520">
    <property type="component" value="Unassembled WGS sequence"/>
</dbReference>
<sequence>PQQWRPKITAIEEAKDLKKLSLESRISNLRSHEMVLNADGPLKNFKSVALQSTKTSSKSLKAKLVEIEEESSIDGQEDELEDEDFALFTRKFQQWEKLNKKNFKGNGSRNSGYKDKKD</sequence>
<accession>A0A392RXX7</accession>
<keyword evidence="1" id="KW-0418">Kinase</keyword>
<feature type="non-terminal residue" evidence="1">
    <location>
        <position position="1"/>
    </location>
</feature>